<comment type="caution">
    <text evidence="4">The sequence shown here is derived from an EMBL/GenBank/DDBJ whole genome shotgun (WGS) entry which is preliminary data.</text>
</comment>
<dbReference type="InterPro" id="IPR005754">
    <property type="entry name" value="Sortase"/>
</dbReference>
<keyword evidence="3" id="KW-0472">Membrane</keyword>
<keyword evidence="1" id="KW-0378">Hydrolase</keyword>
<name>A0A099I5T4_CLOIN</name>
<protein>
    <submittedName>
        <fullName evidence="4">Sortase</fullName>
    </submittedName>
</protein>
<evidence type="ECO:0000256" key="1">
    <source>
        <dbReference type="ARBA" id="ARBA00022801"/>
    </source>
</evidence>
<accession>A0A099I5T4</accession>
<evidence type="ECO:0000256" key="3">
    <source>
        <dbReference type="SAM" id="Phobius"/>
    </source>
</evidence>
<dbReference type="NCBIfam" id="NF033745">
    <property type="entry name" value="class_C_sortase"/>
    <property type="match status" value="1"/>
</dbReference>
<evidence type="ECO:0000256" key="2">
    <source>
        <dbReference type="PIRSR" id="PIRSR605754-1"/>
    </source>
</evidence>
<dbReference type="AlphaFoldDB" id="A0A099I5T4"/>
<dbReference type="Proteomes" id="UP000030008">
    <property type="component" value="Unassembled WGS sequence"/>
</dbReference>
<sequence>MKKWEFRFIVLLLLLGLGILSFPKIHSFFTTIEQKQKIQSFKETIANQSDKDALYQQMKQYNEKIYKEHQKDLKDAWSYSQNTFDLGILNLDMNIIGYIEIPKLDVQIPLFIGANYNNLNKGVAIMSQTSMPIGGENTNCVIAGHRGGYHGEQLFKNIENLAIGDEIRITNPWETLTYFVIKKIVIEPNEIEAVKILPNQDMITLFTCHPYGMETHRYVVYASRKSIYNDIELPKGVTYTSSRKEIAIEKTLNNCLLFASGLLAVILIIESIRMNKM</sequence>
<reference evidence="4 5" key="1">
    <citation type="submission" date="2014-08" db="EMBL/GenBank/DDBJ databases">
        <title>Clostridium innocuum, an unnegligible vancomycin-resistant pathogen causing extra-intestinal infections.</title>
        <authorList>
            <person name="Feng Y."/>
            <person name="Chiu C.-H."/>
        </authorList>
    </citation>
    <scope>NUCLEOTIDE SEQUENCE [LARGE SCALE GENOMIC DNA]</scope>
    <source>
        <strain evidence="4 5">AN88</strain>
    </source>
</reference>
<gene>
    <name evidence="4" type="ORF">CIAN88_12215</name>
</gene>
<dbReference type="Pfam" id="PF04203">
    <property type="entry name" value="Sortase"/>
    <property type="match status" value="1"/>
</dbReference>
<dbReference type="SUPFAM" id="SSF63817">
    <property type="entry name" value="Sortase"/>
    <property type="match status" value="1"/>
</dbReference>
<dbReference type="CDD" id="cd05827">
    <property type="entry name" value="Sortase_C"/>
    <property type="match status" value="1"/>
</dbReference>
<dbReference type="InterPro" id="IPR042002">
    <property type="entry name" value="Sortase_C"/>
</dbReference>
<dbReference type="NCBIfam" id="TIGR01076">
    <property type="entry name" value="sortase_fam"/>
    <property type="match status" value="1"/>
</dbReference>
<dbReference type="GO" id="GO:0016787">
    <property type="term" value="F:hydrolase activity"/>
    <property type="evidence" value="ECO:0007669"/>
    <property type="project" value="UniProtKB-KW"/>
</dbReference>
<dbReference type="InterPro" id="IPR023365">
    <property type="entry name" value="Sortase_dom-sf"/>
</dbReference>
<dbReference type="EMBL" id="JQIF01000050">
    <property type="protein sequence ID" value="KGJ52911.1"/>
    <property type="molecule type" value="Genomic_DNA"/>
</dbReference>
<keyword evidence="3" id="KW-1133">Transmembrane helix</keyword>
<feature type="active site" description="Proton donor/acceptor" evidence="2">
    <location>
        <position position="145"/>
    </location>
</feature>
<feature type="active site" description="Acyl-thioester intermediate" evidence="2">
    <location>
        <position position="208"/>
    </location>
</feature>
<evidence type="ECO:0000313" key="5">
    <source>
        <dbReference type="Proteomes" id="UP000030008"/>
    </source>
</evidence>
<evidence type="ECO:0000313" key="4">
    <source>
        <dbReference type="EMBL" id="KGJ52911.1"/>
    </source>
</evidence>
<keyword evidence="3" id="KW-0812">Transmembrane</keyword>
<proteinExistence type="predicted"/>
<organism evidence="4 5">
    <name type="scientific">Clostridium innocuum</name>
    <dbReference type="NCBI Taxonomy" id="1522"/>
    <lineage>
        <taxon>Bacteria</taxon>
        <taxon>Bacillati</taxon>
        <taxon>Bacillota</taxon>
        <taxon>Clostridia</taxon>
        <taxon>Eubacteriales</taxon>
        <taxon>Clostridiaceae</taxon>
        <taxon>Clostridium</taxon>
    </lineage>
</organism>
<dbReference type="Gene3D" id="2.40.260.10">
    <property type="entry name" value="Sortase"/>
    <property type="match status" value="1"/>
</dbReference>
<dbReference type="RefSeq" id="WP_044905684.1">
    <property type="nucleotide sequence ID" value="NZ_JAQCQO010000002.1"/>
</dbReference>
<feature type="transmembrane region" description="Helical" evidence="3">
    <location>
        <begin position="251"/>
        <end position="269"/>
    </location>
</feature>